<feature type="disulfide bond" evidence="4">
    <location>
        <begin position="110"/>
        <end position="137"/>
    </location>
</feature>
<evidence type="ECO:0000256" key="1">
    <source>
        <dbReference type="ARBA" id="ARBA00004370"/>
    </source>
</evidence>
<dbReference type="OrthoDB" id="5810086at2759"/>
<keyword evidence="2 5" id="KW-0472">Membrane</keyword>
<sequence length="384" mass="43733">RVDGKNDKIGSVLFSEQFKPIYNPLLFASTDYTPVTSTCQGVPQCEYDYTMTGRREVGLTTLRKQKNFFAMQKSGSKQLISCGPLLKKEGVVKTPANANYLDGDSVTFSCKPKYYIHGDIERTCRNGTWSPGWWAWCRGIVMVFIIFFCILWNIRRKKQQEHAQRMLEKGGGANGRLFATADSRQRLSKQSLSLINEKEPLRTDLLTTFEDKPSYLRGDLQATLDANPSYMREEQRIAPQFHQQLGSSDQHFIQMRETVPPVASSMVERQFGTSIEPAESRRMVGVPTLEQRQYTTSMQPTEIRREVMGAPSVVQRQYTTSMQPTEIRREIVGVPSMVQRQYTVGMQPTQIREIVTGPSVVQRRQYDTLPHLPPSVDLAVLSDL</sequence>
<name>A0A2G9TL07_TELCI</name>
<comment type="caution">
    <text evidence="4">Lacks conserved residue(s) required for the propagation of feature annotation.</text>
</comment>
<dbReference type="InterPro" id="IPR000436">
    <property type="entry name" value="Sushi_SCR_CCP_dom"/>
</dbReference>
<dbReference type="PROSITE" id="PS50923">
    <property type="entry name" value="SUSHI"/>
    <property type="match status" value="1"/>
</dbReference>
<dbReference type="SUPFAM" id="SSF57535">
    <property type="entry name" value="Complement control module/SCR domain"/>
    <property type="match status" value="1"/>
</dbReference>
<evidence type="ECO:0000256" key="3">
    <source>
        <dbReference type="ARBA" id="ARBA00023157"/>
    </source>
</evidence>
<dbReference type="Pfam" id="PF23263">
    <property type="entry name" value="C8-3_MUC4"/>
    <property type="match status" value="1"/>
</dbReference>
<gene>
    <name evidence="7" type="ORF">TELCIR_19894</name>
</gene>
<evidence type="ECO:0000256" key="4">
    <source>
        <dbReference type="PROSITE-ProRule" id="PRU00302"/>
    </source>
</evidence>
<dbReference type="InterPro" id="IPR056619">
    <property type="entry name" value="C8-3_MUC4"/>
</dbReference>
<keyword evidence="5" id="KW-0812">Transmembrane</keyword>
<protein>
    <submittedName>
        <fullName evidence="7">Sushi domain protein</fullName>
    </submittedName>
</protein>
<keyword evidence="8" id="KW-1185">Reference proteome</keyword>
<feature type="transmembrane region" description="Helical" evidence="5">
    <location>
        <begin position="133"/>
        <end position="154"/>
    </location>
</feature>
<comment type="subcellular location">
    <subcellularLocation>
        <location evidence="1">Membrane</location>
    </subcellularLocation>
</comment>
<dbReference type="PANTHER" id="PTHR13802">
    <property type="entry name" value="MUCIN 4-RELATED"/>
    <property type="match status" value="1"/>
</dbReference>
<dbReference type="EMBL" id="KZ360362">
    <property type="protein sequence ID" value="PIO58666.1"/>
    <property type="molecule type" value="Genomic_DNA"/>
</dbReference>
<evidence type="ECO:0000256" key="2">
    <source>
        <dbReference type="ARBA" id="ARBA00023136"/>
    </source>
</evidence>
<reference evidence="7 8" key="1">
    <citation type="submission" date="2015-09" db="EMBL/GenBank/DDBJ databases">
        <title>Draft genome of the parasitic nematode Teladorsagia circumcincta isolate WARC Sus (inbred).</title>
        <authorList>
            <person name="Mitreva M."/>
        </authorList>
    </citation>
    <scope>NUCLEOTIDE SEQUENCE [LARGE SCALE GENOMIC DNA]</scope>
    <source>
        <strain evidence="7 8">S</strain>
    </source>
</reference>
<feature type="non-terminal residue" evidence="7">
    <location>
        <position position="384"/>
    </location>
</feature>
<dbReference type="SMART" id="SM00032">
    <property type="entry name" value="CCP"/>
    <property type="match status" value="1"/>
</dbReference>
<accession>A0A2G9TL07</accession>
<keyword evidence="3 4" id="KW-1015">Disulfide bond</keyword>
<organism evidence="7 8">
    <name type="scientific">Teladorsagia circumcincta</name>
    <name type="common">Brown stomach worm</name>
    <name type="synonym">Ostertagia circumcincta</name>
    <dbReference type="NCBI Taxonomy" id="45464"/>
    <lineage>
        <taxon>Eukaryota</taxon>
        <taxon>Metazoa</taxon>
        <taxon>Ecdysozoa</taxon>
        <taxon>Nematoda</taxon>
        <taxon>Chromadorea</taxon>
        <taxon>Rhabditida</taxon>
        <taxon>Rhabditina</taxon>
        <taxon>Rhabditomorpha</taxon>
        <taxon>Strongyloidea</taxon>
        <taxon>Trichostrongylidae</taxon>
        <taxon>Teladorsagia</taxon>
    </lineage>
</organism>
<feature type="non-terminal residue" evidence="7">
    <location>
        <position position="1"/>
    </location>
</feature>
<keyword evidence="5" id="KW-1133">Transmembrane helix</keyword>
<evidence type="ECO:0000256" key="5">
    <source>
        <dbReference type="SAM" id="Phobius"/>
    </source>
</evidence>
<evidence type="ECO:0000313" key="8">
    <source>
        <dbReference type="Proteomes" id="UP000230423"/>
    </source>
</evidence>
<dbReference type="AlphaFoldDB" id="A0A2G9TL07"/>
<proteinExistence type="predicted"/>
<dbReference type="PANTHER" id="PTHR13802:SF52">
    <property type="entry name" value="MUCIN-4"/>
    <property type="match status" value="1"/>
</dbReference>
<dbReference type="Proteomes" id="UP000230423">
    <property type="component" value="Unassembled WGS sequence"/>
</dbReference>
<dbReference type="CDD" id="cd00033">
    <property type="entry name" value="CCP"/>
    <property type="match status" value="1"/>
</dbReference>
<evidence type="ECO:0000259" key="6">
    <source>
        <dbReference type="PROSITE" id="PS50923"/>
    </source>
</evidence>
<feature type="domain" description="Sushi" evidence="6">
    <location>
        <begin position="80"/>
        <end position="139"/>
    </location>
</feature>
<dbReference type="GO" id="GO:0016020">
    <property type="term" value="C:membrane"/>
    <property type="evidence" value="ECO:0007669"/>
    <property type="project" value="UniProtKB-SubCell"/>
</dbReference>
<evidence type="ECO:0000313" key="7">
    <source>
        <dbReference type="EMBL" id="PIO58666.1"/>
    </source>
</evidence>
<keyword evidence="4" id="KW-0768">Sushi</keyword>
<dbReference type="Gene3D" id="2.10.70.10">
    <property type="entry name" value="Complement Module, domain 1"/>
    <property type="match status" value="1"/>
</dbReference>
<dbReference type="InterPro" id="IPR035976">
    <property type="entry name" value="Sushi/SCR/CCP_sf"/>
</dbReference>
<dbReference type="Pfam" id="PF00084">
    <property type="entry name" value="Sushi"/>
    <property type="match status" value="1"/>
</dbReference>
<dbReference type="InterPro" id="IPR051495">
    <property type="entry name" value="Epithelial_Barrier/Signaling"/>
</dbReference>